<name>A0AA88T8B8_9TELE</name>
<evidence type="ECO:0000313" key="1">
    <source>
        <dbReference type="EMBL" id="KAK2867387.1"/>
    </source>
</evidence>
<comment type="caution">
    <text evidence="1">The sequence shown here is derived from an EMBL/GenBank/DDBJ whole genome shotgun (WGS) entry which is preliminary data.</text>
</comment>
<reference evidence="1" key="1">
    <citation type="submission" date="2023-08" db="EMBL/GenBank/DDBJ databases">
        <title>Chromosome-level Genome Assembly of mud carp (Cirrhinus molitorella).</title>
        <authorList>
            <person name="Liu H."/>
        </authorList>
    </citation>
    <scope>NUCLEOTIDE SEQUENCE</scope>
    <source>
        <strain evidence="1">Prfri</strain>
        <tissue evidence="1">Muscle</tissue>
    </source>
</reference>
<accession>A0AA88T8B8</accession>
<gene>
    <name evidence="1" type="ORF">Q8A67_025504</name>
</gene>
<proteinExistence type="predicted"/>
<dbReference type="Proteomes" id="UP001187343">
    <property type="component" value="Unassembled WGS sequence"/>
</dbReference>
<dbReference type="AlphaFoldDB" id="A0AA88T8B8"/>
<keyword evidence="2" id="KW-1185">Reference proteome</keyword>
<sequence length="68" mass="7772">MQDKSLSLLKGLSLSFEEKQRSSCDSEALQYTVRNQACRLLLKRSSCVSRSLVLFLRPLPPLLCRVCR</sequence>
<dbReference type="EMBL" id="JAUYZG010000025">
    <property type="protein sequence ID" value="KAK2867387.1"/>
    <property type="molecule type" value="Genomic_DNA"/>
</dbReference>
<evidence type="ECO:0000313" key="2">
    <source>
        <dbReference type="Proteomes" id="UP001187343"/>
    </source>
</evidence>
<protein>
    <submittedName>
        <fullName evidence="1">Uncharacterized protein</fullName>
    </submittedName>
</protein>
<organism evidence="1 2">
    <name type="scientific">Cirrhinus molitorella</name>
    <name type="common">mud carp</name>
    <dbReference type="NCBI Taxonomy" id="172907"/>
    <lineage>
        <taxon>Eukaryota</taxon>
        <taxon>Metazoa</taxon>
        <taxon>Chordata</taxon>
        <taxon>Craniata</taxon>
        <taxon>Vertebrata</taxon>
        <taxon>Euteleostomi</taxon>
        <taxon>Actinopterygii</taxon>
        <taxon>Neopterygii</taxon>
        <taxon>Teleostei</taxon>
        <taxon>Ostariophysi</taxon>
        <taxon>Cypriniformes</taxon>
        <taxon>Cyprinidae</taxon>
        <taxon>Labeoninae</taxon>
        <taxon>Labeonini</taxon>
        <taxon>Cirrhinus</taxon>
    </lineage>
</organism>